<dbReference type="Pfam" id="PF05838">
    <property type="entry name" value="Glyco_hydro_108"/>
    <property type="match status" value="1"/>
</dbReference>
<dbReference type="Gene3D" id="1.20.141.10">
    <property type="entry name" value="Chitosanase, subunit A, domain 1"/>
    <property type="match status" value="1"/>
</dbReference>
<dbReference type="InterPro" id="IPR023346">
    <property type="entry name" value="Lysozyme-like_dom_sf"/>
</dbReference>
<dbReference type="RefSeq" id="WP_018980451.1">
    <property type="nucleotide sequence ID" value="NZ_BAQD01000147.1"/>
</dbReference>
<sequence>MKKNLSATLSFTLAYEGGYSSNRADPGNWTGGRVGSGQLAGTKYGISAPLVTRTEGLCVNAQKMRLLSEDDFRRLAVRYFWQPMGCDCLPSGLDLMVFDHGFNVGAKTSISLLQTIVGVERDGIMGPQTIDALASTKLGFVAHFVSQTTLAALQKEMGIPATGMVDQTTITMLDETGRRRALFCHALSALQLGNYRSKKGFPIFGEGWLARARARRDQALDLAADKAPLA</sequence>
<dbReference type="InterPro" id="IPR008565">
    <property type="entry name" value="TtsA-like_GH18_dom"/>
</dbReference>
<feature type="domain" description="TtsA-like Glycoside hydrolase family 108" evidence="1">
    <location>
        <begin position="10"/>
        <end position="105"/>
    </location>
</feature>
<accession>A0ABQ0P1A0</accession>
<dbReference type="SUPFAM" id="SSF53955">
    <property type="entry name" value="Lysozyme-like"/>
    <property type="match status" value="1"/>
</dbReference>
<reference evidence="2" key="1">
    <citation type="submission" date="2013-04" db="EMBL/GenBank/DDBJ databases">
        <title>The genome sequencing project of 58 acetic acid bacteria.</title>
        <authorList>
            <person name="Okamoto-Kainuma A."/>
            <person name="Ishikawa M."/>
            <person name="Umino S."/>
            <person name="Koizumi Y."/>
            <person name="Shiwa Y."/>
            <person name="Yoshikawa H."/>
            <person name="Matsutani M."/>
            <person name="Matsushita K."/>
        </authorList>
    </citation>
    <scope>NUCLEOTIDE SEQUENCE</scope>
    <source>
        <strain evidence="2">DSM 15669</strain>
    </source>
</reference>
<organism evidence="2 3">
    <name type="scientific">Saccharibacter floricola DSM 15669</name>
    <dbReference type="NCBI Taxonomy" id="1123227"/>
    <lineage>
        <taxon>Bacteria</taxon>
        <taxon>Pseudomonadati</taxon>
        <taxon>Pseudomonadota</taxon>
        <taxon>Alphaproteobacteria</taxon>
        <taxon>Acetobacterales</taxon>
        <taxon>Acetobacteraceae</taxon>
        <taxon>Saccharibacter</taxon>
    </lineage>
</organism>
<evidence type="ECO:0000259" key="1">
    <source>
        <dbReference type="Pfam" id="PF05838"/>
    </source>
</evidence>
<dbReference type="Proteomes" id="UP001062901">
    <property type="component" value="Unassembled WGS sequence"/>
</dbReference>
<proteinExistence type="predicted"/>
<gene>
    <name evidence="2" type="ORF">AA15669_1961</name>
</gene>
<comment type="caution">
    <text evidence="2">The sequence shown here is derived from an EMBL/GenBank/DDBJ whole genome shotgun (WGS) entry which is preliminary data.</text>
</comment>
<keyword evidence="3" id="KW-1185">Reference proteome</keyword>
<evidence type="ECO:0000313" key="2">
    <source>
        <dbReference type="EMBL" id="GBQ08915.1"/>
    </source>
</evidence>
<evidence type="ECO:0000313" key="3">
    <source>
        <dbReference type="Proteomes" id="UP001062901"/>
    </source>
</evidence>
<dbReference type="EMBL" id="BAQD01000147">
    <property type="protein sequence ID" value="GBQ08915.1"/>
    <property type="molecule type" value="Genomic_DNA"/>
</dbReference>
<protein>
    <recommendedName>
        <fullName evidence="1">TtsA-like Glycoside hydrolase family 108 domain-containing protein</fullName>
    </recommendedName>
</protein>
<name>A0ABQ0P1A0_9PROT</name>